<dbReference type="InterPro" id="IPR027417">
    <property type="entry name" value="P-loop_NTPase"/>
</dbReference>
<dbReference type="AlphaFoldDB" id="A0A7W7KMY4"/>
<dbReference type="EMBL" id="JACHLI010000019">
    <property type="protein sequence ID" value="MBB4865456.1"/>
    <property type="molecule type" value="Genomic_DNA"/>
</dbReference>
<comment type="caution">
    <text evidence="1">The sequence shown here is derived from an EMBL/GenBank/DDBJ whole genome shotgun (WGS) entry which is preliminary data.</text>
</comment>
<proteinExistence type="predicted"/>
<reference evidence="1 2" key="1">
    <citation type="submission" date="2020-08" db="EMBL/GenBank/DDBJ databases">
        <title>Functional genomics of gut bacteria from endangered species of beetles.</title>
        <authorList>
            <person name="Carlos-Shanley C."/>
        </authorList>
    </citation>
    <scope>NUCLEOTIDE SEQUENCE [LARGE SCALE GENOMIC DNA]</scope>
    <source>
        <strain evidence="1 2">S00179</strain>
    </source>
</reference>
<dbReference type="SUPFAM" id="SSF52540">
    <property type="entry name" value="P-loop containing nucleoside triphosphate hydrolases"/>
    <property type="match status" value="1"/>
</dbReference>
<evidence type="ECO:0008006" key="3">
    <source>
        <dbReference type="Google" id="ProtNLM"/>
    </source>
</evidence>
<evidence type="ECO:0000313" key="1">
    <source>
        <dbReference type="EMBL" id="MBB4865456.1"/>
    </source>
</evidence>
<sequence length="356" mass="37658">MTVLAGAGGSGKTTLAIGLIGTLTSGGRWPDGEVCTEPANALIWSSEDDPADTLVPRLMAAGANLDRVHIIQGRINELGEHEPFDPAGDFDLLRDAVDAIGGASLLLLDPVVNVVKGDMHRANDVRRALQSVVDFAESQGAAVVGISHFSKGSGGSSPADRVIGSQAFGALARTVLVAAKQEDSDVRVLARAKSNISDDQGGVSYTVEPCTVGDGIETTRVMWGDRIEGSARDILAVVENTGDDDQKSEFEEACDFLRDILKHGAVPSKQIKSDANEVGLSWATVRRAQKAIGAVAIKEGSPSADGKQQWVWRLNDEGAQKTSKVLTQNNEHLRENVSTFGGIRPPSFDESDTEGF</sequence>
<name>A0A7W7KMY4_PSENT</name>
<protein>
    <recommendedName>
        <fullName evidence="3">AAA family ATPase</fullName>
    </recommendedName>
</protein>
<organism evidence="1 2">
    <name type="scientific">Pseudomonas nitroreducens</name>
    <dbReference type="NCBI Taxonomy" id="46680"/>
    <lineage>
        <taxon>Bacteria</taxon>
        <taxon>Pseudomonadati</taxon>
        <taxon>Pseudomonadota</taxon>
        <taxon>Gammaproteobacteria</taxon>
        <taxon>Pseudomonadales</taxon>
        <taxon>Pseudomonadaceae</taxon>
        <taxon>Pseudomonas</taxon>
    </lineage>
</organism>
<dbReference type="Pfam" id="PF13481">
    <property type="entry name" value="AAA_25"/>
    <property type="match status" value="1"/>
</dbReference>
<accession>A0A7W7KMY4</accession>
<dbReference type="Proteomes" id="UP000566995">
    <property type="component" value="Unassembled WGS sequence"/>
</dbReference>
<dbReference type="Gene3D" id="3.40.50.300">
    <property type="entry name" value="P-loop containing nucleotide triphosphate hydrolases"/>
    <property type="match status" value="1"/>
</dbReference>
<evidence type="ECO:0000313" key="2">
    <source>
        <dbReference type="Proteomes" id="UP000566995"/>
    </source>
</evidence>
<gene>
    <name evidence="1" type="ORF">HNP46_004350</name>
</gene>